<proteinExistence type="predicted"/>
<gene>
    <name evidence="1" type="ORF">LfDm3_0188</name>
</gene>
<sequence length="138" mass="15955">MNRVDTFRNNAELYYHPDHFVTEVPKDMLIPDFIYSYVDQGKGREVAFKLDDGHINTPEILFNSTDPFFKKLSTDKYAHVSNSLEMVNTCDNEIVWALVNEVNNKIGQPIYGLIRKDKTIAPVHTFCNFPFNGPKRVI</sequence>
<accession>A0A0C1M797</accession>
<dbReference type="AlphaFoldDB" id="A0A0C1M797"/>
<comment type="caution">
    <text evidence="1">The sequence shown here is derived from an EMBL/GenBank/DDBJ whole genome shotgun (WGS) entry which is preliminary data.</text>
</comment>
<keyword evidence="2" id="KW-1185">Reference proteome</keyword>
<organism evidence="1 2">
    <name type="scientific">Fructilactobacillus fructivorans</name>
    <dbReference type="NCBI Taxonomy" id="1614"/>
    <lineage>
        <taxon>Bacteria</taxon>
        <taxon>Bacillati</taxon>
        <taxon>Bacillota</taxon>
        <taxon>Bacilli</taxon>
        <taxon>Lactobacillales</taxon>
        <taxon>Lactobacillaceae</taxon>
        <taxon>Fructilactobacillus</taxon>
    </lineage>
</organism>
<evidence type="ECO:0000313" key="2">
    <source>
        <dbReference type="Proteomes" id="UP000031397"/>
    </source>
</evidence>
<dbReference type="RefSeq" id="WP_039143220.1">
    <property type="nucleotide sequence ID" value="NZ_JOJZ01000009.1"/>
</dbReference>
<dbReference type="EMBL" id="JOJZ01000009">
    <property type="protein sequence ID" value="KID42259.1"/>
    <property type="molecule type" value="Genomic_DNA"/>
</dbReference>
<dbReference type="PATRIC" id="fig|1614.7.peg.178"/>
<name>A0A0C1M797_9LACO</name>
<protein>
    <submittedName>
        <fullName evidence="1">Uncharacterized protein</fullName>
    </submittedName>
</protein>
<reference evidence="1 2" key="1">
    <citation type="submission" date="2014-06" db="EMBL/GenBank/DDBJ databases">
        <title>Functional and comparative genomic analyses of the Drosophila gut microbiota identify candidate symbiosis factors.</title>
        <authorList>
            <person name="Newell P.D."/>
            <person name="Chaston J.M."/>
            <person name="Douglas A.E."/>
        </authorList>
    </citation>
    <scope>NUCLEOTIDE SEQUENCE [LARGE SCALE GENOMIC DNA]</scope>
    <source>
        <strain evidence="1 2">DmCS_002</strain>
    </source>
</reference>
<evidence type="ECO:0000313" key="1">
    <source>
        <dbReference type="EMBL" id="KID42259.1"/>
    </source>
</evidence>
<dbReference type="GeneID" id="74912891"/>
<dbReference type="Proteomes" id="UP000031397">
    <property type="component" value="Unassembled WGS sequence"/>
</dbReference>